<accession>A0A645GE55</accession>
<dbReference type="EMBL" id="VSSQ01073101">
    <property type="protein sequence ID" value="MPN24292.1"/>
    <property type="molecule type" value="Genomic_DNA"/>
</dbReference>
<evidence type="ECO:0000256" key="1">
    <source>
        <dbReference type="SAM" id="MobiDB-lite"/>
    </source>
</evidence>
<dbReference type="AlphaFoldDB" id="A0A645GE55"/>
<reference evidence="2" key="1">
    <citation type="submission" date="2019-08" db="EMBL/GenBank/DDBJ databases">
        <authorList>
            <person name="Kucharzyk K."/>
            <person name="Murdoch R.W."/>
            <person name="Higgins S."/>
            <person name="Loffler F."/>
        </authorList>
    </citation>
    <scope>NUCLEOTIDE SEQUENCE</scope>
</reference>
<feature type="region of interest" description="Disordered" evidence="1">
    <location>
        <begin position="25"/>
        <end position="47"/>
    </location>
</feature>
<comment type="caution">
    <text evidence="2">The sequence shown here is derived from an EMBL/GenBank/DDBJ whole genome shotgun (WGS) entry which is preliminary data.</text>
</comment>
<gene>
    <name evidence="2" type="ORF">SDC9_171687</name>
</gene>
<evidence type="ECO:0000313" key="2">
    <source>
        <dbReference type="EMBL" id="MPN24292.1"/>
    </source>
</evidence>
<name>A0A645GE55_9ZZZZ</name>
<organism evidence="2">
    <name type="scientific">bioreactor metagenome</name>
    <dbReference type="NCBI Taxonomy" id="1076179"/>
    <lineage>
        <taxon>unclassified sequences</taxon>
        <taxon>metagenomes</taxon>
        <taxon>ecological metagenomes</taxon>
    </lineage>
</organism>
<proteinExistence type="predicted"/>
<sequence length="47" mass="5261">MKRNLQVLIVDLVTVGEVVLVLEGQQHNHHHHREPAVAGGMREADRA</sequence>
<protein>
    <submittedName>
        <fullName evidence="2">Uncharacterized protein</fullName>
    </submittedName>
</protein>